<keyword evidence="1" id="KW-1133">Transmembrane helix</keyword>
<dbReference type="Proteomes" id="UP000603641">
    <property type="component" value="Unassembled WGS sequence"/>
</dbReference>
<name>A0ABR8SK52_9BACL</name>
<evidence type="ECO:0008006" key="4">
    <source>
        <dbReference type="Google" id="ProtNLM"/>
    </source>
</evidence>
<accession>A0ABR8SK52</accession>
<organism evidence="2 3">
    <name type="scientific">Fictibacillus norfolkensis</name>
    <dbReference type="NCBI Taxonomy" id="2762233"/>
    <lineage>
        <taxon>Bacteria</taxon>
        <taxon>Bacillati</taxon>
        <taxon>Bacillota</taxon>
        <taxon>Bacilli</taxon>
        <taxon>Bacillales</taxon>
        <taxon>Fictibacillaceae</taxon>
        <taxon>Fictibacillus</taxon>
    </lineage>
</organism>
<dbReference type="RefSeq" id="WP_191753268.1">
    <property type="nucleotide sequence ID" value="NZ_JACSQM010000003.1"/>
</dbReference>
<dbReference type="EMBL" id="JACSQM010000003">
    <property type="protein sequence ID" value="MBD7963866.1"/>
    <property type="molecule type" value="Genomic_DNA"/>
</dbReference>
<keyword evidence="1" id="KW-0812">Transmembrane</keyword>
<sequence>MKREDVIIYGCVIIGAGVGLIIDQAFAGVLIGLGTGYLLNTFIKK</sequence>
<gene>
    <name evidence="2" type="ORF">H9648_07320</name>
</gene>
<evidence type="ECO:0000256" key="1">
    <source>
        <dbReference type="SAM" id="Phobius"/>
    </source>
</evidence>
<proteinExistence type="predicted"/>
<reference evidence="2 3" key="1">
    <citation type="submission" date="2020-08" db="EMBL/GenBank/DDBJ databases">
        <title>A Genomic Blueprint of the Chicken Gut Microbiome.</title>
        <authorList>
            <person name="Gilroy R."/>
            <person name="Ravi A."/>
            <person name="Getino M."/>
            <person name="Pursley I."/>
            <person name="Horton D.L."/>
            <person name="Alikhan N.-F."/>
            <person name="Baker D."/>
            <person name="Gharbi K."/>
            <person name="Hall N."/>
            <person name="Watson M."/>
            <person name="Adriaenssens E.M."/>
            <person name="Foster-Nyarko E."/>
            <person name="Jarju S."/>
            <person name="Secka A."/>
            <person name="Antonio M."/>
            <person name="Oren A."/>
            <person name="Chaudhuri R."/>
            <person name="La Ragione R.M."/>
            <person name="Hildebrand F."/>
            <person name="Pallen M.J."/>
        </authorList>
    </citation>
    <scope>NUCLEOTIDE SEQUENCE [LARGE SCALE GENOMIC DNA]</scope>
    <source>
        <strain evidence="2 3">Sa2CUA10</strain>
    </source>
</reference>
<evidence type="ECO:0000313" key="2">
    <source>
        <dbReference type="EMBL" id="MBD7963866.1"/>
    </source>
</evidence>
<protein>
    <recommendedName>
        <fullName evidence="4">Molecular chaperone DnaJ</fullName>
    </recommendedName>
</protein>
<comment type="caution">
    <text evidence="2">The sequence shown here is derived from an EMBL/GenBank/DDBJ whole genome shotgun (WGS) entry which is preliminary data.</text>
</comment>
<feature type="transmembrane region" description="Helical" evidence="1">
    <location>
        <begin position="6"/>
        <end position="39"/>
    </location>
</feature>
<keyword evidence="1" id="KW-0472">Membrane</keyword>
<evidence type="ECO:0000313" key="3">
    <source>
        <dbReference type="Proteomes" id="UP000603641"/>
    </source>
</evidence>
<keyword evidence="3" id="KW-1185">Reference proteome</keyword>